<dbReference type="PROSITE" id="PS51186">
    <property type="entry name" value="GNAT"/>
    <property type="match status" value="1"/>
</dbReference>
<reference evidence="3" key="1">
    <citation type="journal article" date="2019" name="Int. J. Syst. Evol. Microbiol.">
        <title>The Global Catalogue of Microorganisms (GCM) 10K type strain sequencing project: providing services to taxonomists for standard genome sequencing and annotation.</title>
        <authorList>
            <consortium name="The Broad Institute Genomics Platform"/>
            <consortium name="The Broad Institute Genome Sequencing Center for Infectious Disease"/>
            <person name="Wu L."/>
            <person name="Ma J."/>
        </authorList>
    </citation>
    <scope>NUCLEOTIDE SEQUENCE [LARGE SCALE GENOMIC DNA]</scope>
    <source>
        <strain evidence="3">CAIM 431</strain>
    </source>
</reference>
<dbReference type="PANTHER" id="PTHR39173">
    <property type="entry name" value="ACETYLTRANSFERASE"/>
    <property type="match status" value="1"/>
</dbReference>
<comment type="caution">
    <text evidence="2">The sequence shown here is derived from an EMBL/GenBank/DDBJ whole genome shotgun (WGS) entry which is preliminary data.</text>
</comment>
<evidence type="ECO:0000313" key="2">
    <source>
        <dbReference type="EMBL" id="MFD1890417.1"/>
    </source>
</evidence>
<dbReference type="CDD" id="cd04301">
    <property type="entry name" value="NAT_SF"/>
    <property type="match status" value="1"/>
</dbReference>
<dbReference type="Pfam" id="PF00583">
    <property type="entry name" value="Acetyltransf_1"/>
    <property type="match status" value="1"/>
</dbReference>
<dbReference type="RefSeq" id="WP_343874757.1">
    <property type="nucleotide sequence ID" value="NZ_BAAAIX010000027.1"/>
</dbReference>
<evidence type="ECO:0000259" key="1">
    <source>
        <dbReference type="PROSITE" id="PS51186"/>
    </source>
</evidence>
<feature type="domain" description="N-acetyltransferase" evidence="1">
    <location>
        <begin position="37"/>
        <end position="173"/>
    </location>
</feature>
<name>A0ABW4RWB1_9ACTN</name>
<dbReference type="PANTHER" id="PTHR39173:SF1">
    <property type="entry name" value="ACETYLTRANSFERASE"/>
    <property type="match status" value="1"/>
</dbReference>
<accession>A0ABW4RWB1</accession>
<dbReference type="InterPro" id="IPR000182">
    <property type="entry name" value="GNAT_dom"/>
</dbReference>
<protein>
    <submittedName>
        <fullName evidence="2">GNAT family N-acetyltransferase</fullName>
    </submittedName>
</protein>
<keyword evidence="3" id="KW-1185">Reference proteome</keyword>
<gene>
    <name evidence="2" type="ORF">ACFSCS_09535</name>
</gene>
<proteinExistence type="predicted"/>
<dbReference type="Proteomes" id="UP001597326">
    <property type="component" value="Unassembled WGS sequence"/>
</dbReference>
<dbReference type="InterPro" id="IPR016181">
    <property type="entry name" value="Acyl_CoA_acyltransferase"/>
</dbReference>
<dbReference type="Gene3D" id="3.40.630.30">
    <property type="match status" value="1"/>
</dbReference>
<organism evidence="2 3">
    <name type="scientific">Luteococcus peritonei</name>
    <dbReference type="NCBI Taxonomy" id="88874"/>
    <lineage>
        <taxon>Bacteria</taxon>
        <taxon>Bacillati</taxon>
        <taxon>Actinomycetota</taxon>
        <taxon>Actinomycetes</taxon>
        <taxon>Propionibacteriales</taxon>
        <taxon>Propionibacteriaceae</taxon>
        <taxon>Luteococcus</taxon>
    </lineage>
</organism>
<dbReference type="SUPFAM" id="SSF55729">
    <property type="entry name" value="Acyl-CoA N-acyltransferases (Nat)"/>
    <property type="match status" value="1"/>
</dbReference>
<sequence>MSVQIVPPDPGFRESLLAAWDEFDAVDGGGGNWTGCFGLSREQVSSEEGFAAMCRTRRQEATNPAEGLVPATMLWAVEDDEWLGRVSIRHELNEHLAHVGGHIGYAVRPTARRRGIASALMRAGLDHLAALGVERALVTCDEDNTGSIAVIEQAGGVLQDVVEAKRRYWVATA</sequence>
<evidence type="ECO:0000313" key="3">
    <source>
        <dbReference type="Proteomes" id="UP001597326"/>
    </source>
</evidence>
<dbReference type="EMBL" id="JBHUFZ010000019">
    <property type="protein sequence ID" value="MFD1890417.1"/>
    <property type="molecule type" value="Genomic_DNA"/>
</dbReference>